<sequence>MSKVLDISEDGRKLLVLTYPALVLHDVVDGSSIPLPRIAVGNGARLLAVP</sequence>
<dbReference type="KEGG" id="age:AA314_08141"/>
<accession>A0AAC8QG70</accession>
<dbReference type="AlphaFoldDB" id="A0AAC8QG70"/>
<organism evidence="1 2">
    <name type="scientific">Archangium gephyra</name>
    <dbReference type="NCBI Taxonomy" id="48"/>
    <lineage>
        <taxon>Bacteria</taxon>
        <taxon>Pseudomonadati</taxon>
        <taxon>Myxococcota</taxon>
        <taxon>Myxococcia</taxon>
        <taxon>Myxococcales</taxon>
        <taxon>Cystobacterineae</taxon>
        <taxon>Archangiaceae</taxon>
        <taxon>Archangium</taxon>
    </lineage>
</organism>
<dbReference type="EMBL" id="CP011509">
    <property type="protein sequence ID" value="AKJ06515.1"/>
    <property type="molecule type" value="Genomic_DNA"/>
</dbReference>
<evidence type="ECO:0000313" key="2">
    <source>
        <dbReference type="Proteomes" id="UP000035579"/>
    </source>
</evidence>
<gene>
    <name evidence="1" type="ORF">AA314_08141</name>
</gene>
<dbReference type="Proteomes" id="UP000035579">
    <property type="component" value="Chromosome"/>
</dbReference>
<evidence type="ECO:0000313" key="1">
    <source>
        <dbReference type="EMBL" id="AKJ06515.1"/>
    </source>
</evidence>
<protein>
    <submittedName>
        <fullName evidence="1">Uncharacterized protein</fullName>
    </submittedName>
</protein>
<proteinExistence type="predicted"/>
<name>A0AAC8QG70_9BACT</name>
<reference evidence="1 2" key="1">
    <citation type="submission" date="2015-05" db="EMBL/GenBank/DDBJ databases">
        <title>Genome assembly of Archangium gephyra DSM 2261.</title>
        <authorList>
            <person name="Sharma G."/>
            <person name="Subramanian S."/>
        </authorList>
    </citation>
    <scope>NUCLEOTIDE SEQUENCE [LARGE SCALE GENOMIC DNA]</scope>
    <source>
        <strain evidence="1 2">DSM 2261</strain>
    </source>
</reference>